<gene>
    <name evidence="2" type="ORF">ABDJ34_08165</name>
</gene>
<evidence type="ECO:0000313" key="3">
    <source>
        <dbReference type="Proteomes" id="UP001634413"/>
    </source>
</evidence>
<sequence length="69" mass="8499">MKKHSGRKIKKRKPRPSPPKSYFYINDYCWWCKNTSGCNSCHIIKEYRRNFRDKKAKQKNKEIDDYLNK</sequence>
<reference evidence="2 3" key="1">
    <citation type="journal article" date="2024" name="Anaerobe">
        <title>The identification of Finegoldia dalianensis sp. nov., isolated from the pus of a patient with skin abscess and genomic analysis of the strains belonging to Finegoldia genus.</title>
        <authorList>
            <person name="Li Y."/>
            <person name="Wang Y."/>
            <person name="Xiao D."/>
            <person name="Wang J."/>
            <person name="Jin D."/>
        </authorList>
    </citation>
    <scope>NUCLEOTIDE SEQUENCE [LARGE SCALE GENOMIC DNA]</scope>
    <source>
        <strain evidence="2 3">LY240594</strain>
    </source>
</reference>
<evidence type="ECO:0000256" key="1">
    <source>
        <dbReference type="SAM" id="MobiDB-lite"/>
    </source>
</evidence>
<evidence type="ECO:0000313" key="2">
    <source>
        <dbReference type="EMBL" id="MFN2102874.1"/>
    </source>
</evidence>
<protein>
    <recommendedName>
        <fullName evidence="4">HNH endonuclease</fullName>
    </recommendedName>
</protein>
<accession>A0ABW9KES3</accession>
<dbReference type="EMBL" id="JBDLBQ010000007">
    <property type="protein sequence ID" value="MFN2102874.1"/>
    <property type="molecule type" value="Genomic_DNA"/>
</dbReference>
<feature type="region of interest" description="Disordered" evidence="1">
    <location>
        <begin position="1"/>
        <end position="20"/>
    </location>
</feature>
<proteinExistence type="predicted"/>
<comment type="caution">
    <text evidence="2">The sequence shown here is derived from an EMBL/GenBank/DDBJ whole genome shotgun (WGS) entry which is preliminary data.</text>
</comment>
<organism evidence="2 3">
    <name type="scientific">Finegoldia dalianensis</name>
    <dbReference type="NCBI Taxonomy" id="3145239"/>
    <lineage>
        <taxon>Bacteria</taxon>
        <taxon>Bacillati</taxon>
        <taxon>Bacillota</taxon>
        <taxon>Tissierellia</taxon>
        <taxon>Tissierellales</taxon>
        <taxon>Peptoniphilaceae</taxon>
        <taxon>Finegoldia</taxon>
    </lineage>
</organism>
<dbReference type="RefSeq" id="WP_412702016.1">
    <property type="nucleotide sequence ID" value="NZ_JBDLBQ010000007.1"/>
</dbReference>
<evidence type="ECO:0008006" key="4">
    <source>
        <dbReference type="Google" id="ProtNLM"/>
    </source>
</evidence>
<dbReference type="Proteomes" id="UP001634413">
    <property type="component" value="Unassembled WGS sequence"/>
</dbReference>
<name>A0ABW9KES3_9FIRM</name>
<keyword evidence="3" id="KW-1185">Reference proteome</keyword>
<feature type="compositionally biased region" description="Basic residues" evidence="1">
    <location>
        <begin position="1"/>
        <end position="15"/>
    </location>
</feature>